<evidence type="ECO:0000313" key="1">
    <source>
        <dbReference type="EMBL" id="QHU05000.1"/>
    </source>
</evidence>
<evidence type="ECO:0008006" key="2">
    <source>
        <dbReference type="Google" id="ProtNLM"/>
    </source>
</evidence>
<sequence>MSTNSYNFNSIPNVAPVGSIAPYAGTLTDAAVPGWLICDGASRTNTNGIYNSLINANIYYNNVNPGLNTTYAPPQINSITNNGTTLNYIIKY</sequence>
<dbReference type="AlphaFoldDB" id="A0A6C0JJQ2"/>
<protein>
    <recommendedName>
        <fullName evidence="2">Phage tail collar domain-containing protein</fullName>
    </recommendedName>
</protein>
<dbReference type="EMBL" id="MN740406">
    <property type="protein sequence ID" value="QHU05000.1"/>
    <property type="molecule type" value="Genomic_DNA"/>
</dbReference>
<name>A0A6C0JJQ2_9ZZZZ</name>
<dbReference type="Gene3D" id="3.90.1340.10">
    <property type="entry name" value="Phage tail collar domain"/>
    <property type="match status" value="1"/>
</dbReference>
<accession>A0A6C0JJQ2</accession>
<dbReference type="InterPro" id="IPR037053">
    <property type="entry name" value="Phage_tail_collar_dom_sf"/>
</dbReference>
<proteinExistence type="predicted"/>
<reference evidence="1" key="1">
    <citation type="journal article" date="2020" name="Nature">
        <title>Giant virus diversity and host interactions through global metagenomics.</title>
        <authorList>
            <person name="Schulz F."/>
            <person name="Roux S."/>
            <person name="Paez-Espino D."/>
            <person name="Jungbluth S."/>
            <person name="Walsh D.A."/>
            <person name="Denef V.J."/>
            <person name="McMahon K.D."/>
            <person name="Konstantinidis K.T."/>
            <person name="Eloe-Fadrosh E.A."/>
            <person name="Kyrpides N.C."/>
            <person name="Woyke T."/>
        </authorList>
    </citation>
    <scope>NUCLEOTIDE SEQUENCE</scope>
    <source>
        <strain evidence="1">GVMAG-M-3300027708-5</strain>
    </source>
</reference>
<organism evidence="1">
    <name type="scientific">viral metagenome</name>
    <dbReference type="NCBI Taxonomy" id="1070528"/>
    <lineage>
        <taxon>unclassified sequences</taxon>
        <taxon>metagenomes</taxon>
        <taxon>organismal metagenomes</taxon>
    </lineage>
</organism>